<dbReference type="EMBL" id="AGNL01050228">
    <property type="protein sequence ID" value="EJK44055.1"/>
    <property type="molecule type" value="Genomic_DNA"/>
</dbReference>
<comment type="caution">
    <text evidence="3">The sequence shown here is derived from an EMBL/GenBank/DDBJ whole genome shotgun (WGS) entry which is preliminary data.</text>
</comment>
<feature type="compositionally biased region" description="Basic and acidic residues" evidence="1">
    <location>
        <begin position="128"/>
        <end position="142"/>
    </location>
</feature>
<dbReference type="SUPFAM" id="SSF46785">
    <property type="entry name" value="Winged helix' DNA-binding domain"/>
    <property type="match status" value="1"/>
</dbReference>
<dbReference type="PANTHER" id="PTHR10678">
    <property type="entry name" value="26S PROTEASOME NON-ATPASE REGULATORY SUBUNIT 11/COP9 SIGNALOSOME COMPLEX SUBUNIT 2"/>
    <property type="match status" value="1"/>
</dbReference>
<feature type="region of interest" description="Disordered" evidence="1">
    <location>
        <begin position="16"/>
        <end position="38"/>
    </location>
</feature>
<evidence type="ECO:0000259" key="2">
    <source>
        <dbReference type="PROSITE" id="PS50250"/>
    </source>
</evidence>
<feature type="region of interest" description="Disordered" evidence="1">
    <location>
        <begin position="128"/>
        <end position="152"/>
    </location>
</feature>
<keyword evidence="4" id="KW-1185">Reference proteome</keyword>
<name>K0QYT7_THAOC</name>
<proteinExistence type="predicted"/>
<dbReference type="AlphaFoldDB" id="K0QYT7"/>
<dbReference type="PROSITE" id="PS50250">
    <property type="entry name" value="PCI"/>
    <property type="match status" value="1"/>
</dbReference>
<feature type="domain" description="PCI" evidence="2">
    <location>
        <begin position="515"/>
        <end position="685"/>
    </location>
</feature>
<dbReference type="Proteomes" id="UP000266841">
    <property type="component" value="Unassembled WGS sequence"/>
</dbReference>
<dbReference type="SMART" id="SM00088">
    <property type="entry name" value="PINT"/>
    <property type="match status" value="1"/>
</dbReference>
<reference evidence="3 4" key="1">
    <citation type="journal article" date="2012" name="Genome Biol.">
        <title>Genome and low-iron response of an oceanic diatom adapted to chronic iron limitation.</title>
        <authorList>
            <person name="Lommer M."/>
            <person name="Specht M."/>
            <person name="Roy A.S."/>
            <person name="Kraemer L."/>
            <person name="Andreson R."/>
            <person name="Gutowska M.A."/>
            <person name="Wolf J."/>
            <person name="Bergner S.V."/>
            <person name="Schilhabel M.B."/>
            <person name="Klostermeier U.C."/>
            <person name="Beiko R.G."/>
            <person name="Rosenstiel P."/>
            <person name="Hippler M."/>
            <person name="Laroche J."/>
        </authorList>
    </citation>
    <scope>NUCLEOTIDE SEQUENCE [LARGE SCALE GENOMIC DNA]</scope>
    <source>
        <strain evidence="3 4">CCMP1005</strain>
    </source>
</reference>
<protein>
    <recommendedName>
        <fullName evidence="2">PCI domain-containing protein</fullName>
    </recommendedName>
</protein>
<dbReference type="Gene3D" id="1.25.40.570">
    <property type="match status" value="1"/>
</dbReference>
<evidence type="ECO:0000256" key="1">
    <source>
        <dbReference type="SAM" id="MobiDB-lite"/>
    </source>
</evidence>
<dbReference type="InterPro" id="IPR050871">
    <property type="entry name" value="26S_Proteasome/COP9_Components"/>
</dbReference>
<evidence type="ECO:0000313" key="3">
    <source>
        <dbReference type="EMBL" id="EJK44055.1"/>
    </source>
</evidence>
<dbReference type="OrthoDB" id="194139at2759"/>
<feature type="compositionally biased region" description="Acidic residues" evidence="1">
    <location>
        <begin position="143"/>
        <end position="152"/>
    </location>
</feature>
<dbReference type="SMART" id="SM00753">
    <property type="entry name" value="PAM"/>
    <property type="match status" value="1"/>
</dbReference>
<organism evidence="3 4">
    <name type="scientific">Thalassiosira oceanica</name>
    <name type="common">Marine diatom</name>
    <dbReference type="NCBI Taxonomy" id="159749"/>
    <lineage>
        <taxon>Eukaryota</taxon>
        <taxon>Sar</taxon>
        <taxon>Stramenopiles</taxon>
        <taxon>Ochrophyta</taxon>
        <taxon>Bacillariophyta</taxon>
        <taxon>Coscinodiscophyceae</taxon>
        <taxon>Thalassiosirophycidae</taxon>
        <taxon>Thalassiosirales</taxon>
        <taxon>Thalassiosiraceae</taxon>
        <taxon>Thalassiosira</taxon>
    </lineage>
</organism>
<dbReference type="InterPro" id="IPR000717">
    <property type="entry name" value="PCI_dom"/>
</dbReference>
<sequence>MAKSAGGMLEKNGGVFSGNVDPLRTTSAHQRPATAGSPGSTLWARYLCPGPADPGSFGAFRFFRFRLITNTTAHLTQRSRACMANNGNVWSCLAEAGRLASATGRDLKGTGQGHWALRLRRRATRRTRYEDTAKDGGERMSDSEEYEYEYDESDQVSGSLPVGDLAAARYSFSMLLVVGCTELLITQQQQEQMDADTAEEESFQYTGGLKRCPAAAFVTFVFTHGESQPNEDDGEVALENAYYNAKGERDAGEMDEAKATFESVVRMETNQNKKAAGVDVDTAEDDMDVDEGRKFKALKYHGSWSYKAIKQLVKLHIRALDGKSVMKDYTRMLCVAGSPDAAISPNALEKGVNGMLDRVSNIMTNPPSDVASDSSAHTLARDVYDLTIEAFHPKTGVSPNERLWFKTNLKYGQLLYEMNETARLRSVIKDLLVASGQPADILDGSSSMDISSSDNSTSGTQLMEIAALQIQLYSKLKDTKSLRACYYKAMSVKNAVPHPRTIALIQEIGGKMHASRRNFDEACQAFFQAFKSYDEAGDRSRLRCLNYLVMASMLHASSINPFDSHEARAHRDDPQIAAMTNLVQAFHSDDIKKFEQILKKNEGGIFNDEFISEYVSDLLRTIRTQVIMRNIGPYTRIRLARIARDLNNIPIDDVENILVSLILDGKLDGSIDQVNGILVKKAQNTAGEKDGDTPVAANPQESVDSRNLNSLMKLTSALESLTVQVSKVGSKGAAFQQIM</sequence>
<gene>
    <name evidence="3" type="ORF">THAOC_37438</name>
</gene>
<accession>K0QYT7</accession>
<dbReference type="eggNOG" id="KOG1464">
    <property type="taxonomic scope" value="Eukaryota"/>
</dbReference>
<dbReference type="Pfam" id="PF01399">
    <property type="entry name" value="PCI"/>
    <property type="match status" value="1"/>
</dbReference>
<evidence type="ECO:0000313" key="4">
    <source>
        <dbReference type="Proteomes" id="UP000266841"/>
    </source>
</evidence>
<dbReference type="InterPro" id="IPR036390">
    <property type="entry name" value="WH_DNA-bd_sf"/>
</dbReference>